<keyword evidence="3" id="KW-1185">Reference proteome</keyword>
<organism evidence="2 3">
    <name type="scientific">Alicyclobacillus fastidiosus</name>
    <dbReference type="NCBI Taxonomy" id="392011"/>
    <lineage>
        <taxon>Bacteria</taxon>
        <taxon>Bacillati</taxon>
        <taxon>Bacillota</taxon>
        <taxon>Bacilli</taxon>
        <taxon>Bacillales</taxon>
        <taxon>Alicyclobacillaceae</taxon>
        <taxon>Alicyclobacillus</taxon>
    </lineage>
</organism>
<accession>A0ABV5A9M7</accession>
<dbReference type="Pfam" id="PF11553">
    <property type="entry name" value="DUF3231"/>
    <property type="match status" value="1"/>
</dbReference>
<proteinExistence type="predicted"/>
<keyword evidence="1" id="KW-0472">Membrane</keyword>
<comment type="caution">
    <text evidence="2">The sequence shown here is derived from an EMBL/GenBank/DDBJ whole genome shotgun (WGS) entry which is preliminary data.</text>
</comment>
<evidence type="ECO:0000313" key="3">
    <source>
        <dbReference type="Proteomes" id="UP001579974"/>
    </source>
</evidence>
<evidence type="ECO:0000313" key="2">
    <source>
        <dbReference type="EMBL" id="MFB5188963.1"/>
    </source>
</evidence>
<protein>
    <submittedName>
        <fullName evidence="2">DUF3231 family protein</fullName>
    </submittedName>
</protein>
<dbReference type="Gene3D" id="1.20.1260.10">
    <property type="match status" value="1"/>
</dbReference>
<dbReference type="EMBL" id="JBDXSU010000001">
    <property type="protein sequence ID" value="MFB5188963.1"/>
    <property type="molecule type" value="Genomic_DNA"/>
</dbReference>
<dbReference type="Proteomes" id="UP001579974">
    <property type="component" value="Unassembled WGS sequence"/>
</dbReference>
<feature type="transmembrane region" description="Helical" evidence="1">
    <location>
        <begin position="20"/>
        <end position="39"/>
    </location>
</feature>
<dbReference type="InterPro" id="IPR021617">
    <property type="entry name" value="DUF3231"/>
</dbReference>
<keyword evidence="1" id="KW-1133">Transmembrane helix</keyword>
<gene>
    <name evidence="2" type="ORF">KKP3000_001402</name>
</gene>
<evidence type="ECO:0000256" key="1">
    <source>
        <dbReference type="SAM" id="Phobius"/>
    </source>
</evidence>
<reference evidence="2 3" key="1">
    <citation type="journal article" date="2024" name="Int. J. Mol. Sci.">
        <title>Exploration of Alicyclobacillus spp. Genome in Search of Antibiotic Resistance.</title>
        <authorList>
            <person name="Bucka-Kolendo J."/>
            <person name="Kiousi D.E."/>
            <person name="Dekowska A."/>
            <person name="Mikolajczuk-Szczyrba A."/>
            <person name="Karadedos D.M."/>
            <person name="Michael P."/>
            <person name="Galanis A."/>
            <person name="Sokolowska B."/>
        </authorList>
    </citation>
    <scope>NUCLEOTIDE SEQUENCE [LARGE SCALE GENOMIC DNA]</scope>
    <source>
        <strain evidence="2 3">KKP 3000</strain>
    </source>
</reference>
<sequence>MGILSGNPKDEPMHYGEVYGLWTFLLILKGFNSVYQLYINHAGDKDLRKFLEDLLKGIHQHSEQVTEILKENGVELPPSPPDQPKVALESIPAGARIIDPQIAANLTADVAGCLVACSQVMGCSVREDIAMRFAEVHTDFAQYGLRLLRITKAKGWLVAPPLHRNQPG</sequence>
<name>A0ABV5A9M7_9BACL</name>
<dbReference type="RefSeq" id="WP_275475786.1">
    <property type="nucleotide sequence ID" value="NZ_CP162940.1"/>
</dbReference>
<keyword evidence="1" id="KW-0812">Transmembrane</keyword>
<dbReference type="InterPro" id="IPR012347">
    <property type="entry name" value="Ferritin-like"/>
</dbReference>